<evidence type="ECO:0000256" key="5">
    <source>
        <dbReference type="PROSITE-ProRule" id="PRU10141"/>
    </source>
</evidence>
<dbReference type="InterPro" id="IPR011009">
    <property type="entry name" value="Kinase-like_dom_sf"/>
</dbReference>
<evidence type="ECO:0000313" key="7">
    <source>
        <dbReference type="EMBL" id="MBK9795996.1"/>
    </source>
</evidence>
<dbReference type="SUPFAM" id="SSF56112">
    <property type="entry name" value="Protein kinase-like (PK-like)"/>
    <property type="match status" value="1"/>
</dbReference>
<dbReference type="InterPro" id="IPR017441">
    <property type="entry name" value="Protein_kinase_ATP_BS"/>
</dbReference>
<proteinExistence type="predicted"/>
<dbReference type="Pfam" id="PF00069">
    <property type="entry name" value="Pkinase"/>
    <property type="match status" value="1"/>
</dbReference>
<evidence type="ECO:0000259" key="6">
    <source>
        <dbReference type="PROSITE" id="PS50011"/>
    </source>
</evidence>
<evidence type="ECO:0000256" key="4">
    <source>
        <dbReference type="ARBA" id="ARBA00022840"/>
    </source>
</evidence>
<dbReference type="PANTHER" id="PTHR43289">
    <property type="entry name" value="MITOGEN-ACTIVATED PROTEIN KINASE KINASE KINASE 20-RELATED"/>
    <property type="match status" value="1"/>
</dbReference>
<evidence type="ECO:0000256" key="2">
    <source>
        <dbReference type="ARBA" id="ARBA00022741"/>
    </source>
</evidence>
<keyword evidence="2 5" id="KW-0547">Nucleotide-binding</keyword>
<evidence type="ECO:0000256" key="3">
    <source>
        <dbReference type="ARBA" id="ARBA00022777"/>
    </source>
</evidence>
<evidence type="ECO:0000256" key="1">
    <source>
        <dbReference type="ARBA" id="ARBA00022679"/>
    </source>
</evidence>
<dbReference type="GO" id="GO:0005524">
    <property type="term" value="F:ATP binding"/>
    <property type="evidence" value="ECO:0007669"/>
    <property type="project" value="UniProtKB-UniRule"/>
</dbReference>
<reference evidence="7" key="1">
    <citation type="submission" date="2020-10" db="EMBL/GenBank/DDBJ databases">
        <title>Connecting structure to function with the recovery of over 1000 high-quality activated sludge metagenome-assembled genomes encoding full-length rRNA genes using long-read sequencing.</title>
        <authorList>
            <person name="Singleton C.M."/>
            <person name="Petriglieri F."/>
            <person name="Kristensen J.M."/>
            <person name="Kirkegaard R.H."/>
            <person name="Michaelsen T.Y."/>
            <person name="Andersen M.H."/>
            <person name="Karst S.M."/>
            <person name="Dueholm M.S."/>
            <person name="Nielsen P.H."/>
            <person name="Albertsen M."/>
        </authorList>
    </citation>
    <scope>NUCLEOTIDE SEQUENCE</scope>
    <source>
        <strain evidence="7">Skiv_18-Q3-R9-52_MAXAC.067</strain>
    </source>
</reference>
<keyword evidence="3 7" id="KW-0418">Kinase</keyword>
<dbReference type="Gene3D" id="3.30.200.20">
    <property type="entry name" value="Phosphorylase Kinase, domain 1"/>
    <property type="match status" value="1"/>
</dbReference>
<keyword evidence="4 5" id="KW-0067">ATP-binding</keyword>
<dbReference type="SMART" id="SM00220">
    <property type="entry name" value="S_TKc"/>
    <property type="match status" value="1"/>
</dbReference>
<dbReference type="GO" id="GO:0004674">
    <property type="term" value="F:protein serine/threonine kinase activity"/>
    <property type="evidence" value="ECO:0007669"/>
    <property type="project" value="TreeGrafter"/>
</dbReference>
<dbReference type="InterPro" id="IPR011042">
    <property type="entry name" value="6-blade_b-propeller_TolB-like"/>
</dbReference>
<evidence type="ECO:0000313" key="8">
    <source>
        <dbReference type="Proteomes" id="UP000886657"/>
    </source>
</evidence>
<organism evidence="7 8">
    <name type="scientific">Candidatus Geothrix skivensis</name>
    <dbReference type="NCBI Taxonomy" id="2954439"/>
    <lineage>
        <taxon>Bacteria</taxon>
        <taxon>Pseudomonadati</taxon>
        <taxon>Acidobacteriota</taxon>
        <taxon>Holophagae</taxon>
        <taxon>Holophagales</taxon>
        <taxon>Holophagaceae</taxon>
        <taxon>Geothrix</taxon>
    </lineage>
</organism>
<dbReference type="InterPro" id="IPR000719">
    <property type="entry name" value="Prot_kinase_dom"/>
</dbReference>
<accession>A0A9D7SFQ9</accession>
<dbReference type="Gene3D" id="1.10.510.10">
    <property type="entry name" value="Transferase(Phosphotransferase) domain 1"/>
    <property type="match status" value="1"/>
</dbReference>
<dbReference type="EMBL" id="JADKIO010000005">
    <property type="protein sequence ID" value="MBK9795996.1"/>
    <property type="molecule type" value="Genomic_DNA"/>
</dbReference>
<dbReference type="Proteomes" id="UP000886657">
    <property type="component" value="Unassembled WGS sequence"/>
</dbReference>
<feature type="binding site" evidence="5">
    <location>
        <position position="41"/>
    </location>
    <ligand>
        <name>ATP</name>
        <dbReference type="ChEBI" id="CHEBI:30616"/>
    </ligand>
</feature>
<dbReference type="PANTHER" id="PTHR43289:SF34">
    <property type="entry name" value="SERINE_THREONINE-PROTEIN KINASE YBDM-RELATED"/>
    <property type="match status" value="1"/>
</dbReference>
<protein>
    <submittedName>
        <fullName evidence="7">Serine/threonine-protein kinase</fullName>
    </submittedName>
</protein>
<dbReference type="PROSITE" id="PS00107">
    <property type="entry name" value="PROTEIN_KINASE_ATP"/>
    <property type="match status" value="1"/>
</dbReference>
<dbReference type="CDD" id="cd14014">
    <property type="entry name" value="STKc_PknB_like"/>
    <property type="match status" value="1"/>
</dbReference>
<dbReference type="PROSITE" id="PS50011">
    <property type="entry name" value="PROTEIN_KINASE_DOM"/>
    <property type="match status" value="1"/>
</dbReference>
<comment type="caution">
    <text evidence="7">The sequence shown here is derived from an EMBL/GenBank/DDBJ whole genome shotgun (WGS) entry which is preliminary data.</text>
</comment>
<dbReference type="Gene3D" id="2.120.10.30">
    <property type="entry name" value="TolB, C-terminal domain"/>
    <property type="match status" value="1"/>
</dbReference>
<sequence length="875" mass="93954">MSLQPSTQLGPYEILTPLGAGGMGEVWKAKDTRLDRLVAVKVLPEHLAKSPEALARFEREAKAVAALNHPNITGIFDIGNADGTAYVAMELLEGESLRTRLDQGPLTPKRATELAIQLAQGLAAAHEKGVVHRDLKPDNLWITKEGRLKILDFGLAKQLPGLGQGSDSYLPTAAIPAGHHTEQGMILGTLGYMSPEQVRGEAVDARADLFSFGVVLFEMLTGKRAFARDTASDTMAAILRDDPPELEGTSRPIPLALRRIIDHCLEKAPARRFRDAHDVAFALENLSSPEGPAAISAPFAPQNRRATRIWAAVATLLMAGVGFGGWALRGGFESKPIFKRLTFGKGTVDGARFAPGSKDVLFSARWNGEPPEVFSLNPAALEPRSLGVQGGTLLSVSATGELALKMRPRLWASFELGQLARVTPGGGIRVIHESAYDSDWLPDGRQMALVSSGIGSSGAQPGTPPRQAVLEFPGGHPVASEAMFTWGIRVSPRGDRLACFEQPTYSRGDGSIVWVDSRGTRKVICAVKGFTGLAWGPDGDEVWYSQFKDGCSSLWAVGSSGRKRLLTRQAGLLELLDVAQDGRVLASLGLVMSGTMGMSPPEYREKDLSWNDASFAKDISPDGKRLLVGGGGGWSSDSDHLPLYLRTTDGALPTHLGEADTARFMPGGQEVMTTLVVGGTPTLSLVPLGPGQSRGFSVPELSMAMDAEPLSDGRRMLITAVGSRPFQLLDLTTSQRTPIGEPGMSTTAGARAVSLDGAWVLLRKMSTNPFESPHFILSTKGAPNRELKGLEVGEVPMRWNTDGTGIYVFNRDGFPTRIHRIDVATGRRTLVREITPTNPAGLPGIRSFAMTPDSKHLAYNYVRKLSDLYLIEGLK</sequence>
<dbReference type="Gene3D" id="2.130.10.10">
    <property type="entry name" value="YVTN repeat-like/Quinoprotein amine dehydrogenase"/>
    <property type="match status" value="1"/>
</dbReference>
<dbReference type="SUPFAM" id="SSF101908">
    <property type="entry name" value="Putative isomerase YbhE"/>
    <property type="match status" value="1"/>
</dbReference>
<dbReference type="SUPFAM" id="SSF82171">
    <property type="entry name" value="DPP6 N-terminal domain-like"/>
    <property type="match status" value="1"/>
</dbReference>
<feature type="domain" description="Protein kinase" evidence="6">
    <location>
        <begin position="12"/>
        <end position="286"/>
    </location>
</feature>
<gene>
    <name evidence="7" type="ORF">IPP58_05785</name>
</gene>
<keyword evidence="1" id="KW-0808">Transferase</keyword>
<dbReference type="AlphaFoldDB" id="A0A9D7SFQ9"/>
<dbReference type="InterPro" id="IPR015943">
    <property type="entry name" value="WD40/YVTN_repeat-like_dom_sf"/>
</dbReference>
<name>A0A9D7SFQ9_9BACT</name>